<dbReference type="PANTHER" id="PTHR23389:SF9">
    <property type="entry name" value="DNA LIGASE"/>
    <property type="match status" value="1"/>
</dbReference>
<dbReference type="NCBIfam" id="NF005932">
    <property type="entry name" value="PRK07956.1"/>
    <property type="match status" value="1"/>
</dbReference>
<dbReference type="InterPro" id="IPR001357">
    <property type="entry name" value="BRCT_dom"/>
</dbReference>
<dbReference type="InterPro" id="IPR012340">
    <property type="entry name" value="NA-bd_OB-fold"/>
</dbReference>
<dbReference type="GO" id="GO:0006281">
    <property type="term" value="P:DNA repair"/>
    <property type="evidence" value="ECO:0007669"/>
    <property type="project" value="UniProtKB-KW"/>
</dbReference>
<keyword evidence="6 12" id="KW-0862">Zinc</keyword>
<dbReference type="Gene3D" id="3.40.50.10190">
    <property type="entry name" value="BRCT domain"/>
    <property type="match status" value="1"/>
</dbReference>
<keyword evidence="3 12" id="KW-0235">DNA replication</keyword>
<evidence type="ECO:0000256" key="3">
    <source>
        <dbReference type="ARBA" id="ARBA00022705"/>
    </source>
</evidence>
<dbReference type="KEGG" id="cwo:Cwoe_1370"/>
<feature type="active site" description="N6-AMP-lysine intermediate" evidence="12">
    <location>
        <position position="121"/>
    </location>
</feature>
<evidence type="ECO:0000256" key="8">
    <source>
        <dbReference type="ARBA" id="ARBA00023027"/>
    </source>
</evidence>
<dbReference type="GO" id="GO:0003677">
    <property type="term" value="F:DNA binding"/>
    <property type="evidence" value="ECO:0007669"/>
    <property type="project" value="InterPro"/>
</dbReference>
<evidence type="ECO:0000256" key="7">
    <source>
        <dbReference type="ARBA" id="ARBA00022842"/>
    </source>
</evidence>
<comment type="cofactor">
    <cofactor evidence="12">
        <name>Mg(2+)</name>
        <dbReference type="ChEBI" id="CHEBI:18420"/>
    </cofactor>
    <cofactor evidence="12">
        <name>Mn(2+)</name>
        <dbReference type="ChEBI" id="CHEBI:29035"/>
    </cofactor>
</comment>
<dbReference type="InterPro" id="IPR018239">
    <property type="entry name" value="DNA_ligase_AS"/>
</dbReference>
<feature type="binding site" evidence="12">
    <location>
        <position position="119"/>
    </location>
    <ligand>
        <name>NAD(+)</name>
        <dbReference type="ChEBI" id="CHEBI:57540"/>
    </ligand>
</feature>
<dbReference type="AlphaFoldDB" id="D3EYS5"/>
<dbReference type="InterPro" id="IPR004150">
    <property type="entry name" value="NAD_DNA_ligase_OB"/>
</dbReference>
<keyword evidence="8 12" id="KW-0520">NAD</keyword>
<dbReference type="InterPro" id="IPR013840">
    <property type="entry name" value="DNAligase_N"/>
</dbReference>
<evidence type="ECO:0000256" key="12">
    <source>
        <dbReference type="HAMAP-Rule" id="MF_01588"/>
    </source>
</evidence>
<dbReference type="InterPro" id="IPR041663">
    <property type="entry name" value="DisA/LigA_HHH"/>
</dbReference>
<evidence type="ECO:0000256" key="1">
    <source>
        <dbReference type="ARBA" id="ARBA00004067"/>
    </source>
</evidence>
<dbReference type="Pfam" id="PF00533">
    <property type="entry name" value="BRCT"/>
    <property type="match status" value="1"/>
</dbReference>
<dbReference type="STRING" id="469383.Cwoe_1370"/>
<dbReference type="Pfam" id="PF03120">
    <property type="entry name" value="OB_DNA_ligase"/>
    <property type="match status" value="1"/>
</dbReference>
<sequence length="684" mass="75686">MSAGPDAQRAAVLRRELAYHGHRYYDLDDPEIGDDAYDALLDELRALEAAHPELLTPDSPTQRVGGAVVSELRKVRHRRRMLSLANARSEQELLAWVERMRAHLAREGIEDPRFEYVVEPKVDGLAMSLHYENGTLIRGVTRGDGEIGEDVTHNIRTIEQIPQQIDGAPAWLEVRGEVYMSLADFEALNLRRAEEGRSTFMNPRNSAAGTIRQLDSRLAAERPLSMWCYGIGETEGISFSTHWESLQWLRAHGFPVNDEIRRIRTAEKVVARCERWQERRGSLDFEIDGVVVKVDDVELQRRLGVVGRDPRWAIAWKFPPTTAVTQLHDVMWNVGKFGTLHPFAVLEPVHVGGVTVKLATLHNEEDLARKDVRPGDDVIVLRAGDVIPQVLSPAPHVAERSDRAPVPRPPARCPVCDTPTVKGEGVFTKCPNRDCPGRRWQLLQHYVSRGAMDVDGIGEKQVSVLMEHGLLRTPGDYYRLSAEQLMQLDRFGEVSARNAVEAIAASKERPFGRVLFGLGIEGVGSVTGRSLAQRFRTIDALTAASAEEIAATPGIGPIVGRLIHDQLRDEHLRAVIDDLRAHGVRMEEDGPPPGEGPLADKAIVLTGTLPTLTREEATERILAAGGRVTSSVSRRTDYVVAGERAGTKLEKAERLRVPVLDEDGLEALLRGAGDAGAEDDLRNT</sequence>
<dbReference type="GO" id="GO:0046872">
    <property type="term" value="F:metal ion binding"/>
    <property type="evidence" value="ECO:0007669"/>
    <property type="project" value="UniProtKB-KW"/>
</dbReference>
<dbReference type="SUPFAM" id="SSF56091">
    <property type="entry name" value="DNA ligase/mRNA capping enzyme, catalytic domain"/>
    <property type="match status" value="1"/>
</dbReference>
<keyword evidence="5 12" id="KW-0227">DNA damage</keyword>
<dbReference type="SUPFAM" id="SSF52113">
    <property type="entry name" value="BRCT domain"/>
    <property type="match status" value="1"/>
</dbReference>
<reference evidence="15" key="2">
    <citation type="submission" date="2010-01" db="EMBL/GenBank/DDBJ databases">
        <title>The complete genome of Conexibacter woesei DSM 14684.</title>
        <authorList>
            <consortium name="US DOE Joint Genome Institute (JGI-PGF)"/>
            <person name="Lucas S."/>
            <person name="Copeland A."/>
            <person name="Lapidus A."/>
            <person name="Glavina del Rio T."/>
            <person name="Dalin E."/>
            <person name="Tice H."/>
            <person name="Bruce D."/>
            <person name="Goodwin L."/>
            <person name="Pitluck S."/>
            <person name="Kyrpides N."/>
            <person name="Mavromatis K."/>
            <person name="Ivanova N."/>
            <person name="Mikhailova N."/>
            <person name="Chertkov O."/>
            <person name="Brettin T."/>
            <person name="Detter J.C."/>
            <person name="Han C."/>
            <person name="Larimer F."/>
            <person name="Land M."/>
            <person name="Hauser L."/>
            <person name="Markowitz V."/>
            <person name="Cheng J.-F."/>
            <person name="Hugenholtz P."/>
            <person name="Woyke T."/>
            <person name="Wu D."/>
            <person name="Pukall R."/>
            <person name="Steenblock K."/>
            <person name="Schneider S."/>
            <person name="Klenk H.-P."/>
            <person name="Eisen J.A."/>
        </authorList>
    </citation>
    <scope>NUCLEOTIDE SEQUENCE [LARGE SCALE GENOMIC DNA]</scope>
    <source>
        <strain evidence="15">DSM 14684 / CIP 108061 / JCM 11494 / NBRC 100937 / ID131577</strain>
    </source>
</reference>
<reference evidence="14 15" key="1">
    <citation type="journal article" date="2010" name="Stand. Genomic Sci.">
        <title>Complete genome sequence of Conexibacter woesei type strain (ID131577).</title>
        <authorList>
            <person name="Pukall R."/>
            <person name="Lapidus A."/>
            <person name="Glavina Del Rio T."/>
            <person name="Copeland A."/>
            <person name="Tice H."/>
            <person name="Cheng J.-F."/>
            <person name="Lucas S."/>
            <person name="Chen F."/>
            <person name="Nolan M."/>
            <person name="Bruce D."/>
            <person name="Goodwin L."/>
            <person name="Pitluck S."/>
            <person name="Mavromatis K."/>
            <person name="Ivanova N."/>
            <person name="Ovchinnikova G."/>
            <person name="Pati A."/>
            <person name="Chen A."/>
            <person name="Palaniappan K."/>
            <person name="Land M."/>
            <person name="Hauser L."/>
            <person name="Chang Y.-J."/>
            <person name="Jeffries C.D."/>
            <person name="Chain P."/>
            <person name="Meincke L."/>
            <person name="Sims D."/>
            <person name="Brettin T."/>
            <person name="Detter J.C."/>
            <person name="Rohde M."/>
            <person name="Goeker M."/>
            <person name="Bristow J."/>
            <person name="Eisen J.A."/>
            <person name="Markowitz V."/>
            <person name="Kyrpides N.C."/>
            <person name="Klenk H.-P."/>
            <person name="Hugenholtz P."/>
        </authorList>
    </citation>
    <scope>NUCLEOTIDE SEQUENCE [LARGE SCALE GENOMIC DNA]</scope>
    <source>
        <strain evidence="15">DSM 14684 / CIP 108061 / JCM 11494 / NBRC 100937 / ID131577</strain>
    </source>
</reference>
<feature type="binding site" evidence="12">
    <location>
        <position position="317"/>
    </location>
    <ligand>
        <name>NAD(+)</name>
        <dbReference type="ChEBI" id="CHEBI:57540"/>
    </ligand>
</feature>
<dbReference type="eggNOG" id="COG0272">
    <property type="taxonomic scope" value="Bacteria"/>
</dbReference>
<dbReference type="InterPro" id="IPR003583">
    <property type="entry name" value="Hlx-hairpin-Hlx_DNA-bd_motif"/>
</dbReference>
<dbReference type="GO" id="GO:0003911">
    <property type="term" value="F:DNA ligase (NAD+) activity"/>
    <property type="evidence" value="ECO:0007669"/>
    <property type="project" value="UniProtKB-UniRule"/>
</dbReference>
<feature type="binding site" evidence="12">
    <location>
        <position position="413"/>
    </location>
    <ligand>
        <name>Zn(2+)</name>
        <dbReference type="ChEBI" id="CHEBI:29105"/>
    </ligand>
</feature>
<feature type="binding site" evidence="12">
    <location>
        <begin position="83"/>
        <end position="84"/>
    </location>
    <ligand>
        <name>NAD(+)</name>
        <dbReference type="ChEBI" id="CHEBI:57540"/>
    </ligand>
</feature>
<keyword evidence="2 12" id="KW-0436">Ligase</keyword>
<dbReference type="OrthoDB" id="9759736at2"/>
<dbReference type="SUPFAM" id="SSF47781">
    <property type="entry name" value="RuvA domain 2-like"/>
    <property type="match status" value="1"/>
</dbReference>
<dbReference type="HOGENOM" id="CLU_007764_2_0_11"/>
<dbReference type="SMART" id="SM00292">
    <property type="entry name" value="BRCT"/>
    <property type="match status" value="1"/>
</dbReference>
<dbReference type="FunFam" id="3.30.470.30:FF:000001">
    <property type="entry name" value="DNA ligase"/>
    <property type="match status" value="1"/>
</dbReference>
<keyword evidence="10 12" id="KW-0464">Manganese</keyword>
<dbReference type="PIRSF" id="PIRSF001604">
    <property type="entry name" value="LigA"/>
    <property type="match status" value="1"/>
</dbReference>
<keyword evidence="4 12" id="KW-0479">Metal-binding</keyword>
<evidence type="ECO:0000259" key="13">
    <source>
        <dbReference type="PROSITE" id="PS50172"/>
    </source>
</evidence>
<comment type="catalytic activity">
    <reaction evidence="11 12">
        <text>NAD(+) + (deoxyribonucleotide)n-3'-hydroxyl + 5'-phospho-(deoxyribonucleotide)m = (deoxyribonucleotide)n+m + AMP + beta-nicotinamide D-nucleotide.</text>
        <dbReference type="EC" id="6.5.1.2"/>
    </reaction>
</comment>
<dbReference type="GO" id="GO:0005829">
    <property type="term" value="C:cytosol"/>
    <property type="evidence" value="ECO:0007669"/>
    <property type="project" value="TreeGrafter"/>
</dbReference>
<feature type="binding site" evidence="12">
    <location>
        <position position="435"/>
    </location>
    <ligand>
        <name>Zn(2+)</name>
        <dbReference type="ChEBI" id="CHEBI:29105"/>
    </ligand>
</feature>
<dbReference type="Gene3D" id="1.10.287.610">
    <property type="entry name" value="Helix hairpin bin"/>
    <property type="match status" value="1"/>
</dbReference>
<evidence type="ECO:0000313" key="14">
    <source>
        <dbReference type="EMBL" id="ADB49799.1"/>
    </source>
</evidence>
<accession>D3EYS5</accession>
<dbReference type="Gene3D" id="2.40.50.140">
    <property type="entry name" value="Nucleic acid-binding proteins"/>
    <property type="match status" value="1"/>
</dbReference>
<evidence type="ECO:0000256" key="2">
    <source>
        <dbReference type="ARBA" id="ARBA00022598"/>
    </source>
</evidence>
<dbReference type="InterPro" id="IPR001679">
    <property type="entry name" value="DNA_ligase"/>
</dbReference>
<dbReference type="InterPro" id="IPR036420">
    <property type="entry name" value="BRCT_dom_sf"/>
</dbReference>
<dbReference type="Pfam" id="PF01653">
    <property type="entry name" value="DNA_ligase_aden"/>
    <property type="match status" value="1"/>
</dbReference>
<comment type="similarity">
    <text evidence="12">Belongs to the NAD-dependent DNA ligase family. LigA subfamily.</text>
</comment>
<dbReference type="InterPro" id="IPR010994">
    <property type="entry name" value="RuvA_2-like"/>
</dbReference>
<evidence type="ECO:0000256" key="4">
    <source>
        <dbReference type="ARBA" id="ARBA00022723"/>
    </source>
</evidence>
<feature type="binding site" evidence="12">
    <location>
        <position position="177"/>
    </location>
    <ligand>
        <name>NAD(+)</name>
        <dbReference type="ChEBI" id="CHEBI:57540"/>
    </ligand>
</feature>
<dbReference type="Pfam" id="PF12826">
    <property type="entry name" value="HHH_2"/>
    <property type="match status" value="1"/>
</dbReference>
<dbReference type="EMBL" id="CP001854">
    <property type="protein sequence ID" value="ADB49799.1"/>
    <property type="molecule type" value="Genomic_DNA"/>
</dbReference>
<gene>
    <name evidence="12" type="primary">ligA</name>
    <name evidence="14" type="ordered locus">Cwoe_1370</name>
</gene>
<name>D3EYS5_CONWI</name>
<dbReference type="PROSITE" id="PS50172">
    <property type="entry name" value="BRCT"/>
    <property type="match status" value="1"/>
</dbReference>
<evidence type="ECO:0000256" key="10">
    <source>
        <dbReference type="ARBA" id="ARBA00023211"/>
    </source>
</evidence>
<dbReference type="HAMAP" id="MF_01588">
    <property type="entry name" value="DNA_ligase_A"/>
    <property type="match status" value="1"/>
</dbReference>
<dbReference type="NCBIfam" id="TIGR00575">
    <property type="entry name" value="dnlj"/>
    <property type="match status" value="1"/>
</dbReference>
<feature type="binding site" evidence="12">
    <location>
        <position position="293"/>
    </location>
    <ligand>
        <name>NAD(+)</name>
        <dbReference type="ChEBI" id="CHEBI:57540"/>
    </ligand>
</feature>
<dbReference type="SUPFAM" id="SSF50249">
    <property type="entry name" value="Nucleic acid-binding proteins"/>
    <property type="match status" value="1"/>
</dbReference>
<dbReference type="InterPro" id="IPR013839">
    <property type="entry name" value="DNAligase_adenylation"/>
</dbReference>
<dbReference type="Gene3D" id="3.30.470.30">
    <property type="entry name" value="DNA ligase/mRNA capping enzyme"/>
    <property type="match status" value="1"/>
</dbReference>
<dbReference type="RefSeq" id="WP_012932850.1">
    <property type="nucleotide sequence ID" value="NC_013739.1"/>
</dbReference>
<feature type="binding site" evidence="12">
    <location>
        <position position="142"/>
    </location>
    <ligand>
        <name>NAD(+)</name>
        <dbReference type="ChEBI" id="CHEBI:57540"/>
    </ligand>
</feature>
<organism evidence="14 15">
    <name type="scientific">Conexibacter woesei (strain DSM 14684 / CCUG 47730 / CIP 108061 / JCM 11494 / NBRC 100937 / ID131577)</name>
    <dbReference type="NCBI Taxonomy" id="469383"/>
    <lineage>
        <taxon>Bacteria</taxon>
        <taxon>Bacillati</taxon>
        <taxon>Actinomycetota</taxon>
        <taxon>Thermoleophilia</taxon>
        <taxon>Solirubrobacterales</taxon>
        <taxon>Conexibacteraceae</taxon>
        <taxon>Conexibacter</taxon>
    </lineage>
</organism>
<comment type="function">
    <text evidence="1 12">DNA ligase that catalyzes the formation of phosphodiester linkages between 5'-phosphoryl and 3'-hydroxyl groups in double-stranded DNA using NAD as a coenzyme and as the energy source for the reaction. It is essential for DNA replication and repair of damaged DNA.</text>
</comment>
<feature type="binding site" evidence="12">
    <location>
        <position position="430"/>
    </location>
    <ligand>
        <name>Zn(2+)</name>
        <dbReference type="ChEBI" id="CHEBI:29105"/>
    </ligand>
</feature>
<evidence type="ECO:0000313" key="15">
    <source>
        <dbReference type="Proteomes" id="UP000008229"/>
    </source>
</evidence>
<dbReference type="CDD" id="cd00114">
    <property type="entry name" value="LIGANc"/>
    <property type="match status" value="1"/>
</dbReference>
<feature type="domain" description="BRCT" evidence="13">
    <location>
        <begin position="593"/>
        <end position="665"/>
    </location>
</feature>
<dbReference type="SMART" id="SM00532">
    <property type="entry name" value="LIGANc"/>
    <property type="match status" value="1"/>
</dbReference>
<dbReference type="Gene3D" id="1.10.150.20">
    <property type="entry name" value="5' to 3' exonuclease, C-terminal subdomain"/>
    <property type="match status" value="2"/>
</dbReference>
<dbReference type="Proteomes" id="UP000008229">
    <property type="component" value="Chromosome"/>
</dbReference>
<proteinExistence type="inferred from homology"/>
<dbReference type="GO" id="GO:0006260">
    <property type="term" value="P:DNA replication"/>
    <property type="evidence" value="ECO:0007669"/>
    <property type="project" value="UniProtKB-KW"/>
</dbReference>
<keyword evidence="7 12" id="KW-0460">Magnesium</keyword>
<evidence type="ECO:0000256" key="6">
    <source>
        <dbReference type="ARBA" id="ARBA00022833"/>
    </source>
</evidence>
<protein>
    <recommendedName>
        <fullName evidence="12">DNA ligase</fullName>
        <ecNumber evidence="12">6.5.1.2</ecNumber>
    </recommendedName>
    <alternativeName>
        <fullName evidence="12">Polydeoxyribonucleotide synthase [NAD(+)]</fullName>
    </alternativeName>
</protein>
<feature type="binding site" evidence="12">
    <location>
        <begin position="34"/>
        <end position="38"/>
    </location>
    <ligand>
        <name>NAD(+)</name>
        <dbReference type="ChEBI" id="CHEBI:57540"/>
    </ligand>
</feature>
<dbReference type="PROSITE" id="PS01055">
    <property type="entry name" value="DNA_LIGASE_N1"/>
    <property type="match status" value="1"/>
</dbReference>
<keyword evidence="15" id="KW-1185">Reference proteome</keyword>
<evidence type="ECO:0000256" key="5">
    <source>
        <dbReference type="ARBA" id="ARBA00022763"/>
    </source>
</evidence>
<dbReference type="PANTHER" id="PTHR23389">
    <property type="entry name" value="CHROMOSOME TRANSMISSION FIDELITY FACTOR 18"/>
    <property type="match status" value="1"/>
</dbReference>
<dbReference type="FunFam" id="1.10.150.20:FF:000007">
    <property type="entry name" value="DNA ligase"/>
    <property type="match status" value="1"/>
</dbReference>
<dbReference type="EC" id="6.5.1.2" evidence="12"/>
<evidence type="ECO:0000256" key="11">
    <source>
        <dbReference type="ARBA" id="ARBA00034005"/>
    </source>
</evidence>
<evidence type="ECO:0000256" key="9">
    <source>
        <dbReference type="ARBA" id="ARBA00023204"/>
    </source>
</evidence>
<keyword evidence="9 12" id="KW-0234">DNA repair</keyword>
<dbReference type="SMART" id="SM00278">
    <property type="entry name" value="HhH1"/>
    <property type="match status" value="3"/>
</dbReference>
<feature type="binding site" evidence="12">
    <location>
        <position position="416"/>
    </location>
    <ligand>
        <name>Zn(2+)</name>
        <dbReference type="ChEBI" id="CHEBI:29105"/>
    </ligand>
</feature>